<dbReference type="RefSeq" id="WP_379913035.1">
    <property type="nucleotide sequence ID" value="NZ_JBHSWE010000001.1"/>
</dbReference>
<evidence type="ECO:0000259" key="2">
    <source>
        <dbReference type="Pfam" id="PF06744"/>
    </source>
</evidence>
<dbReference type="Proteomes" id="UP001596422">
    <property type="component" value="Unassembled WGS sequence"/>
</dbReference>
<evidence type="ECO:0000313" key="4">
    <source>
        <dbReference type="EMBL" id="MFC6670666.1"/>
    </source>
</evidence>
<feature type="domain" description="IcmF-related" evidence="3">
    <location>
        <begin position="2"/>
        <end position="265"/>
    </location>
</feature>
<comment type="caution">
    <text evidence="4">The sequence shown here is derived from an EMBL/GenBank/DDBJ whole genome shotgun (WGS) entry which is preliminary data.</text>
</comment>
<feature type="domain" description="Type VI secretion system IcmF C-terminal" evidence="2">
    <location>
        <begin position="531"/>
        <end position="635"/>
    </location>
</feature>
<accession>A0ABW1ZZK7</accession>
<dbReference type="PANTHER" id="PTHR36153">
    <property type="entry name" value="INNER MEMBRANE PROTEIN-RELATED"/>
    <property type="match status" value="1"/>
</dbReference>
<reference evidence="5" key="1">
    <citation type="journal article" date="2019" name="Int. J. Syst. Evol. Microbiol.">
        <title>The Global Catalogue of Microorganisms (GCM) 10K type strain sequencing project: providing services to taxonomists for standard genome sequencing and annotation.</title>
        <authorList>
            <consortium name="The Broad Institute Genomics Platform"/>
            <consortium name="The Broad Institute Genome Sequencing Center for Infectious Disease"/>
            <person name="Wu L."/>
            <person name="Ma J."/>
        </authorList>
    </citation>
    <scope>NUCLEOTIDE SEQUENCE [LARGE SCALE GENOMIC DNA]</scope>
    <source>
        <strain evidence="5">NBRC 111756</strain>
    </source>
</reference>
<protein>
    <submittedName>
        <fullName evidence="4">ImcF-related family protein</fullName>
    </submittedName>
</protein>
<dbReference type="PANTHER" id="PTHR36153:SF1">
    <property type="entry name" value="TYPE VI SECRETION SYSTEM COMPONENT TSSM1"/>
    <property type="match status" value="1"/>
</dbReference>
<evidence type="ECO:0000259" key="3">
    <source>
        <dbReference type="Pfam" id="PF06761"/>
    </source>
</evidence>
<dbReference type="InterPro" id="IPR010623">
    <property type="entry name" value="IcmF_C"/>
</dbReference>
<dbReference type="Pfam" id="PF06744">
    <property type="entry name" value="IcmF_C"/>
    <property type="match status" value="1"/>
</dbReference>
<feature type="region of interest" description="Disordered" evidence="1">
    <location>
        <begin position="278"/>
        <end position="306"/>
    </location>
</feature>
<proteinExistence type="predicted"/>
<dbReference type="InterPro" id="IPR053156">
    <property type="entry name" value="T6SS_TssM-like"/>
</dbReference>
<dbReference type="InterPro" id="IPR009612">
    <property type="entry name" value="IcmF-rel"/>
</dbReference>
<keyword evidence="5" id="KW-1185">Reference proteome</keyword>
<evidence type="ECO:0000256" key="1">
    <source>
        <dbReference type="SAM" id="MobiDB-lite"/>
    </source>
</evidence>
<dbReference type="Pfam" id="PF06761">
    <property type="entry name" value="IcmF-related"/>
    <property type="match status" value="1"/>
</dbReference>
<organism evidence="4 5">
    <name type="scientific">Marinobacterium aestuariivivens</name>
    <dbReference type="NCBI Taxonomy" id="1698799"/>
    <lineage>
        <taxon>Bacteria</taxon>
        <taxon>Pseudomonadati</taxon>
        <taxon>Pseudomonadota</taxon>
        <taxon>Gammaproteobacteria</taxon>
        <taxon>Oceanospirillales</taxon>
        <taxon>Oceanospirillaceae</taxon>
        <taxon>Marinobacterium</taxon>
    </lineage>
</organism>
<sequence length="656" mass="73830">MGRAVNGAYQQALEEVLLVGLRENLLKDLYVYNKLDDPVKSLELYNLYQQLSDPERTGIDALIDYYVESLQAEGEGDVATLERFRQLVRDLLKPGVVPPPSDDPLIELVKTSLASEDLGDLLYQHILQQPGFSRRVDLRDNLGPNHGQVLAFEPGYGGYLMPYIFTREGFQELMSGTRFQLAAEALKDYEELVGRISGETELGRINRKLRRRYIEDYVSHWQRFADSIRWVPAEGWGDTRQQLATAAEPLFSPLRRYYGLISRHTDLAALLAEPGAEADAARTPKLKGKTGSVAKKVQGPLDAQREAERSRQLEEQRQSALKMADAIAQPFVHYHRLIAPDDAGQSHLDLALRQVNQALEWVREATQGPNRGRFFLDQLAAPESLSPLAQMQSLGDAYSDPLLRDLLQGGAARLNELAMADVRALLNERWRSDVMAFYDNRIGPFYPFARQASQDVGLPAFREFFGPAGLAAVFGDSFLSYFSVRDSGDPVLDSFLPGRFLALDGRFWRAMTELERIRGAFFTADTPGLRFAIRADAMSPDLTEFSLRDEGPLYRYRNGPSLWAEMSWPVPESRSRDLEVKLSGNDHVVLNRRYPGLWNWFRLTESMQVSATADAATSQLVAAEGDSLVRLQLRVEGETNPFVEGFFTALDLPENL</sequence>
<gene>
    <name evidence="4" type="ORF">ACFQDL_11695</name>
</gene>
<dbReference type="EMBL" id="JBHSWE010000001">
    <property type="protein sequence ID" value="MFC6670666.1"/>
    <property type="molecule type" value="Genomic_DNA"/>
</dbReference>
<name>A0ABW1ZZK7_9GAMM</name>
<evidence type="ECO:0000313" key="5">
    <source>
        <dbReference type="Proteomes" id="UP001596422"/>
    </source>
</evidence>